<protein>
    <recommendedName>
        <fullName evidence="1">BioF2-like acetyltransferase domain-containing protein</fullName>
    </recommendedName>
</protein>
<name>A0A2T4UIQ6_9ACTN</name>
<feature type="domain" description="BioF2-like acetyltransferase" evidence="1">
    <location>
        <begin position="145"/>
        <end position="271"/>
    </location>
</feature>
<dbReference type="OrthoDB" id="5170588at2"/>
<comment type="caution">
    <text evidence="2">The sequence shown here is derived from an EMBL/GenBank/DDBJ whole genome shotgun (WGS) entry which is preliminary data.</text>
</comment>
<evidence type="ECO:0000313" key="3">
    <source>
        <dbReference type="Proteomes" id="UP000240739"/>
    </source>
</evidence>
<dbReference type="EMBL" id="PYYB01000001">
    <property type="protein sequence ID" value="PTL59109.1"/>
    <property type="molecule type" value="Genomic_DNA"/>
</dbReference>
<proteinExistence type="predicted"/>
<dbReference type="Gene3D" id="3.40.630.30">
    <property type="match status" value="1"/>
</dbReference>
<gene>
    <name evidence="2" type="ORF">C7Y72_05330</name>
</gene>
<keyword evidence="3" id="KW-1185">Reference proteome</keyword>
<dbReference type="RefSeq" id="WP_107567545.1">
    <property type="nucleotide sequence ID" value="NZ_PYYB01000001.1"/>
</dbReference>
<dbReference type="InterPro" id="IPR038740">
    <property type="entry name" value="BioF2-like_GNAT_dom"/>
</dbReference>
<reference evidence="2 3" key="1">
    <citation type="submission" date="2018-03" db="EMBL/GenBank/DDBJ databases">
        <title>Aquarubrobacter algicola gen. nov., sp. nov., a novel actinobacterium isolated from shallow eutrophic lake during the end of cyanobacterial harmful algal blooms.</title>
        <authorList>
            <person name="Chun S.J."/>
        </authorList>
    </citation>
    <scope>NUCLEOTIDE SEQUENCE [LARGE SCALE GENOMIC DNA]</scope>
    <source>
        <strain evidence="2 3">Seoho-28</strain>
    </source>
</reference>
<organism evidence="2 3">
    <name type="scientific">Paraconexibacter algicola</name>
    <dbReference type="NCBI Taxonomy" id="2133960"/>
    <lineage>
        <taxon>Bacteria</taxon>
        <taxon>Bacillati</taxon>
        <taxon>Actinomycetota</taxon>
        <taxon>Thermoleophilia</taxon>
        <taxon>Solirubrobacterales</taxon>
        <taxon>Paraconexibacteraceae</taxon>
        <taxon>Paraconexibacter</taxon>
    </lineage>
</organism>
<dbReference type="Proteomes" id="UP000240739">
    <property type="component" value="Unassembled WGS sequence"/>
</dbReference>
<accession>A0A2T4UIQ6</accession>
<dbReference type="Pfam" id="PF13480">
    <property type="entry name" value="Acetyltransf_6"/>
    <property type="match status" value="1"/>
</dbReference>
<evidence type="ECO:0000259" key="1">
    <source>
        <dbReference type="Pfam" id="PF13480"/>
    </source>
</evidence>
<dbReference type="SUPFAM" id="SSF55729">
    <property type="entry name" value="Acyl-CoA N-acyltransferases (Nat)"/>
    <property type="match status" value="1"/>
</dbReference>
<dbReference type="AlphaFoldDB" id="A0A2T4UIQ6"/>
<sequence length="308" mass="33089">MSLPSALLFNDPRYHAVHAPDGARSVVLAHRTDDRVVGTLAGVLDGPTFTSGYSAPFGGVDLERPDETPSRICAVVDDAVAQLDALGVRETVVRCRPACHGAPAAEDAVRFALLNAGFAVAEADLSFTLDLRGIRDGEQWLAARKRELRRAVRQAEPERLTLRDAEDWDAAFALLRANREQRGRTLSVDLERVLAVRGAFGDRVRLAVLRHDTEGPVAAALTYRVSGPAELVVAWGDADHDLPASPMPVLALRLVERALDDGLAALDLGTSTLSDGAGHRVPNDGLVQFKRAVGATAELRPVLVRRTP</sequence>
<dbReference type="InterPro" id="IPR016181">
    <property type="entry name" value="Acyl_CoA_acyltransferase"/>
</dbReference>
<evidence type="ECO:0000313" key="2">
    <source>
        <dbReference type="EMBL" id="PTL59109.1"/>
    </source>
</evidence>